<dbReference type="GO" id="GO:0004252">
    <property type="term" value="F:serine-type endopeptidase activity"/>
    <property type="evidence" value="ECO:0007669"/>
    <property type="project" value="UniProtKB-UniRule"/>
</dbReference>
<dbReference type="InterPro" id="IPR001375">
    <property type="entry name" value="Peptidase_S9_cat"/>
</dbReference>
<dbReference type="GO" id="GO:0005856">
    <property type="term" value="C:cytoskeleton"/>
    <property type="evidence" value="ECO:0007669"/>
    <property type="project" value="TreeGrafter"/>
</dbReference>
<dbReference type="Gene3D" id="3.40.50.1820">
    <property type="entry name" value="alpha/beta hydrolase"/>
    <property type="match status" value="1"/>
</dbReference>
<dbReference type="GO" id="GO:0006508">
    <property type="term" value="P:proteolysis"/>
    <property type="evidence" value="ECO:0007669"/>
    <property type="project" value="UniProtKB-KW"/>
</dbReference>
<evidence type="ECO:0000313" key="9">
    <source>
        <dbReference type="EMBL" id="DBA27185.1"/>
    </source>
</evidence>
<dbReference type="EMBL" id="DYDO01000004">
    <property type="protein sequence ID" value="DBA27185.1"/>
    <property type="molecule type" value="Genomic_DNA"/>
</dbReference>
<dbReference type="InterPro" id="IPR051543">
    <property type="entry name" value="Serine_Peptidase_S9A"/>
</dbReference>
<dbReference type="PANTHER" id="PTHR11757:SF19">
    <property type="entry name" value="PROLYL ENDOPEPTIDASE-LIKE"/>
    <property type="match status" value="1"/>
</dbReference>
<dbReference type="SUPFAM" id="SSF53474">
    <property type="entry name" value="alpha/beta-Hydrolases"/>
    <property type="match status" value="1"/>
</dbReference>
<dbReference type="EC" id="3.4.21.-" evidence="6"/>
<evidence type="ECO:0000256" key="4">
    <source>
        <dbReference type="ARBA" id="ARBA00022825"/>
    </source>
</evidence>
<protein>
    <recommendedName>
        <fullName evidence="6">Prolyl endopeptidase</fullName>
        <ecNumber evidence="6">3.4.21.-</ecNumber>
    </recommendedName>
</protein>
<dbReference type="InterPro" id="IPR023302">
    <property type="entry name" value="Pept_S9A_N"/>
</dbReference>
<proteinExistence type="inferred from homology"/>
<keyword evidence="2 6" id="KW-0645">Protease</keyword>
<dbReference type="SUPFAM" id="SSF50993">
    <property type="entry name" value="Peptidase/esterase 'gauge' domain"/>
    <property type="match status" value="1"/>
</dbReference>
<evidence type="ECO:0000256" key="6">
    <source>
        <dbReference type="RuleBase" id="RU368024"/>
    </source>
</evidence>
<keyword evidence="10" id="KW-1185">Reference proteome</keyword>
<evidence type="ECO:0000256" key="2">
    <source>
        <dbReference type="ARBA" id="ARBA00022670"/>
    </source>
</evidence>
<evidence type="ECO:0000256" key="3">
    <source>
        <dbReference type="ARBA" id="ARBA00022801"/>
    </source>
</evidence>
<comment type="function">
    <text evidence="5">Serine peptidase whose precise substrate specificity remains unclear. Does not cleave peptides after a arginine or lysine residue. Regulates trans-Golgi network morphology and sorting by regulating the membrane binding of the AP-1 complex. May play a role in the regulation of synaptic vesicle exocytosis.</text>
</comment>
<feature type="domain" description="Peptidase S9A N-terminal" evidence="8">
    <location>
        <begin position="136"/>
        <end position="335"/>
    </location>
</feature>
<reference evidence="9" key="1">
    <citation type="thesis" date="2020" institute="ProQuest LLC" country="789 East Eisenhower Parkway, Ann Arbor, MI, USA">
        <title>Comparative Genomics and Chromosome Evolution.</title>
        <authorList>
            <person name="Mudd A.B."/>
        </authorList>
    </citation>
    <scope>NUCLEOTIDE SEQUENCE</scope>
    <source>
        <strain evidence="9">1538</strain>
        <tissue evidence="9">Blood</tissue>
    </source>
</reference>
<sequence length="632" mass="72490">MKVGLCIRAAVLHLGKWPQWKTFQKQVYLASFTKCCTSYLGIRPYRSLHTWQASLDSEKKQWQKSSVQYKDLAAFFKKRLDKIHLATAKPELEMITHEDYVYFEEANCVYRFQKTIGEDSLEMLFSPEDAGLHDSLIQCIRVSPQQTFVAVGLKGFNCEDSECYVVNLESAPKIVHKISNIFRFEWVNDRVLFHTKLENLQCRSVFLTDFSDERTTKLVYMEQDPRFFVDLYLTRDHSFLTINSNSKTTSEVWLVDCNCPLQPPVLVQQRVPGMIYHVEHSNGYLYILTTQGEPAEYKLMKASVKSSINQWKPIYHVKPHSRLVDMEIIKDHCVMLLKKHNELHMDVTLLSSELLCHSLKDGTLVPVTIFYKGGDKLTQRPLLVHVYGAYGMDLNMNFKAENKLLVEDGWILAYCHVRGGGELGCSWHKQGILNRKPNGFHDLKACIKHIHQLGFSQPCYTAIMAASAGGVVAGALANCDPGLFKAMILEAPFLDVLNTMMDSSLPLTLEEEEEWGSPACNQEHYRSIKSYCPYQNIRPQIYPSVLITAYENDQRIPLKGLVRYIEKLRTAAKQYLQTSGLPDSRMPNILLDVYPGGSHCDSLPWEESLQKVSMHLSFLYKELNLNKSNLQR</sequence>
<evidence type="ECO:0000256" key="1">
    <source>
        <dbReference type="ARBA" id="ARBA00005228"/>
    </source>
</evidence>
<dbReference type="AlphaFoldDB" id="A0AAV3AQ67"/>
<gene>
    <name evidence="9" type="ORF">GDO54_011355</name>
</gene>
<keyword evidence="4 6" id="KW-0720">Serine protease</keyword>
<dbReference type="Proteomes" id="UP001181693">
    <property type="component" value="Unassembled WGS sequence"/>
</dbReference>
<dbReference type="InterPro" id="IPR002470">
    <property type="entry name" value="Peptidase_S9A"/>
</dbReference>
<feature type="domain" description="Peptidase S9 prolyl oligopeptidase catalytic" evidence="7">
    <location>
        <begin position="397"/>
        <end position="576"/>
    </location>
</feature>
<dbReference type="Pfam" id="PF00326">
    <property type="entry name" value="Peptidase_S9"/>
    <property type="match status" value="1"/>
</dbReference>
<organism evidence="9 10">
    <name type="scientific">Pyxicephalus adspersus</name>
    <name type="common">African bullfrog</name>
    <dbReference type="NCBI Taxonomy" id="30357"/>
    <lineage>
        <taxon>Eukaryota</taxon>
        <taxon>Metazoa</taxon>
        <taxon>Chordata</taxon>
        <taxon>Craniata</taxon>
        <taxon>Vertebrata</taxon>
        <taxon>Euteleostomi</taxon>
        <taxon>Amphibia</taxon>
        <taxon>Batrachia</taxon>
        <taxon>Anura</taxon>
        <taxon>Neobatrachia</taxon>
        <taxon>Ranoidea</taxon>
        <taxon>Pyxicephalidae</taxon>
        <taxon>Pyxicephalinae</taxon>
        <taxon>Pyxicephalus</taxon>
    </lineage>
</organism>
<evidence type="ECO:0000259" key="7">
    <source>
        <dbReference type="Pfam" id="PF00326"/>
    </source>
</evidence>
<dbReference type="InterPro" id="IPR029058">
    <property type="entry name" value="AB_hydrolase_fold"/>
</dbReference>
<dbReference type="PRINTS" id="PR00862">
    <property type="entry name" value="PROLIGOPTASE"/>
</dbReference>
<evidence type="ECO:0000313" key="10">
    <source>
        <dbReference type="Proteomes" id="UP001181693"/>
    </source>
</evidence>
<comment type="caution">
    <text evidence="9">The sequence shown here is derived from an EMBL/GenBank/DDBJ whole genome shotgun (WGS) entry which is preliminary data.</text>
</comment>
<name>A0AAV3AQ67_PYXAD</name>
<dbReference type="GO" id="GO:0005794">
    <property type="term" value="C:Golgi apparatus"/>
    <property type="evidence" value="ECO:0007669"/>
    <property type="project" value="TreeGrafter"/>
</dbReference>
<dbReference type="Pfam" id="PF02897">
    <property type="entry name" value="Peptidase_S9_N"/>
    <property type="match status" value="1"/>
</dbReference>
<comment type="similarity">
    <text evidence="1 6">Belongs to the peptidase S9A family.</text>
</comment>
<evidence type="ECO:0000256" key="5">
    <source>
        <dbReference type="ARBA" id="ARBA00045448"/>
    </source>
</evidence>
<evidence type="ECO:0000259" key="8">
    <source>
        <dbReference type="Pfam" id="PF02897"/>
    </source>
</evidence>
<accession>A0AAV3AQ67</accession>
<dbReference type="PANTHER" id="PTHR11757">
    <property type="entry name" value="PROTEASE FAMILY S9A OLIGOPEPTIDASE"/>
    <property type="match status" value="1"/>
</dbReference>
<keyword evidence="3 6" id="KW-0378">Hydrolase</keyword>
<dbReference type="FunFam" id="3.40.50.1820:FF:000050">
    <property type="entry name" value="prolyl endopeptidase-like isoform X2"/>
    <property type="match status" value="1"/>
</dbReference>